<dbReference type="EMBL" id="AE016820">
    <property type="protein sequence ID" value="AAS54481.2"/>
    <property type="molecule type" value="Genomic_DNA"/>
</dbReference>
<organism evidence="2 3">
    <name type="scientific">Eremothecium gossypii (strain ATCC 10895 / CBS 109.51 / FGSC 9923 / NRRL Y-1056)</name>
    <name type="common">Yeast</name>
    <name type="synonym">Ashbya gossypii</name>
    <dbReference type="NCBI Taxonomy" id="284811"/>
    <lineage>
        <taxon>Eukaryota</taxon>
        <taxon>Fungi</taxon>
        <taxon>Dikarya</taxon>
        <taxon>Ascomycota</taxon>
        <taxon>Saccharomycotina</taxon>
        <taxon>Saccharomycetes</taxon>
        <taxon>Saccharomycetales</taxon>
        <taxon>Saccharomycetaceae</taxon>
        <taxon>Eremothecium</taxon>
    </lineage>
</organism>
<dbReference type="STRING" id="284811.Q750G2"/>
<gene>
    <name evidence="2" type="ORF">AGOS_AGL009C</name>
</gene>
<reference evidence="3" key="2">
    <citation type="journal article" date="2013" name="G3 (Bethesda)">
        <title>Genomes of Ashbya fungi isolated from insects reveal four mating-type loci, numerous translocations, lack of transposons, and distinct gene duplications.</title>
        <authorList>
            <person name="Dietrich F.S."/>
            <person name="Voegeli S."/>
            <person name="Kuo S."/>
            <person name="Philippsen P."/>
        </authorList>
    </citation>
    <scope>GENOME REANNOTATION</scope>
    <source>
        <strain evidence="3">ATCC 10895 / CBS 109.51 / FGSC 9923 / NRRL Y-1056</strain>
    </source>
</reference>
<evidence type="ECO:0000313" key="3">
    <source>
        <dbReference type="Proteomes" id="UP000000591"/>
    </source>
</evidence>
<dbReference type="KEGG" id="ago:AGOS_AGL009C"/>
<evidence type="ECO:0000313" key="2">
    <source>
        <dbReference type="EMBL" id="AAS54481.2"/>
    </source>
</evidence>
<dbReference type="OrthoDB" id="6021743at2759"/>
<sequence length="573" mass="64858">MKILRDLVIPRKELQHWTDNLTWAKDGTLYVTTIPDVTCCEPVFSREINGQAKQLFYTKEFPLELGNKFEYDLAERDVLLNAQPEPGVVMCAPSPSAMQLAILTNNANVITTMGQTCVGVSDERTLSEAERAYRAVCWGPDGRLLVVGNECGELKIFSVRAAGGGASVGHLHTVSVGGPEEWVVGIRWKGDMIVAYTSANSVHMVSAVDYKHQELLGASRRQVTDVQLVGKHVLVARMDALHKIDYYSGQVEVLALGWGTESYIVPLPDQEAAVVLCNRTSCKVLLDGPFEAGPDDVIAPHIETKFKKWNTVFNEFNKYETTFNIYGVALSPDGYCLAILYEIERVSFKYRILSELQFRIMFLPLTSKWRITPRATGLALYQNYHIYNGLVPENLEETQSIDFSTKQEFALFLEEIRNSEQVSKLRFQNLLRDSPSDEWYKRLLYKYALDNRDRITNPLDKACVISLANILKVPAPFTSTLVTLKGEYVTESFNFSENDDPRVLKSEDGTLWQRCAITYLPLLTASVKVCPVSNHRIIDIRRDTYNDYGWLTRTLLEVFNDESLYTGTRMTTI</sequence>
<dbReference type="HOGENOM" id="CLU_033367_0_0_1"/>
<dbReference type="InterPro" id="IPR024764">
    <property type="entry name" value="TFIIIC_Znf"/>
</dbReference>
<evidence type="ECO:0000259" key="1">
    <source>
        <dbReference type="Pfam" id="PF12660"/>
    </source>
</evidence>
<proteinExistence type="predicted"/>
<keyword evidence="3" id="KW-1185">Reference proteome</keyword>
<dbReference type="AlphaFoldDB" id="Q750G2"/>
<dbReference type="Gene3D" id="2.130.10.10">
    <property type="entry name" value="YVTN repeat-like/Quinoprotein amine dehydrogenase"/>
    <property type="match status" value="1"/>
</dbReference>
<dbReference type="RefSeq" id="NP_986657.2">
    <property type="nucleotide sequence ID" value="NM_211719.2"/>
</dbReference>
<dbReference type="SUPFAM" id="SSF69322">
    <property type="entry name" value="Tricorn protease domain 2"/>
    <property type="match status" value="1"/>
</dbReference>
<dbReference type="Proteomes" id="UP000000591">
    <property type="component" value="Chromosome VII"/>
</dbReference>
<dbReference type="Pfam" id="PF12660">
    <property type="entry name" value="zf-TFIIIC"/>
    <property type="match status" value="1"/>
</dbReference>
<dbReference type="InterPro" id="IPR015943">
    <property type="entry name" value="WD40/YVTN_repeat-like_dom_sf"/>
</dbReference>
<dbReference type="InParanoid" id="Q750G2"/>
<reference evidence="2 3" key="1">
    <citation type="journal article" date="2004" name="Science">
        <title>The Ashbya gossypii genome as a tool for mapping the ancient Saccharomyces cerevisiae genome.</title>
        <authorList>
            <person name="Dietrich F.S."/>
            <person name="Voegeli S."/>
            <person name="Brachat S."/>
            <person name="Lerch A."/>
            <person name="Gates K."/>
            <person name="Steiner S."/>
            <person name="Mohr C."/>
            <person name="Pohlmann R."/>
            <person name="Luedi P."/>
            <person name="Choi S."/>
            <person name="Wing R.A."/>
            <person name="Flavier A."/>
            <person name="Gaffney T.D."/>
            <person name="Philippsen P."/>
        </authorList>
    </citation>
    <scope>NUCLEOTIDE SEQUENCE [LARGE SCALE GENOMIC DNA]</scope>
    <source>
        <strain evidence="3">ATCC 10895 / CBS 109.51 / FGSC 9923 / NRRL Y-1056</strain>
    </source>
</reference>
<dbReference type="FunCoup" id="Q750G2">
    <property type="interactions" value="23"/>
</dbReference>
<name>Q750G2_EREGS</name>
<dbReference type="OMA" id="NEYGWFT"/>
<dbReference type="GeneID" id="4622956"/>
<feature type="domain" description="Transcription factor IIIC putative zinc-finger" evidence="1">
    <location>
        <begin position="501"/>
        <end position="570"/>
    </location>
</feature>
<protein>
    <submittedName>
        <fullName evidence="2">AGL009Cp</fullName>
    </submittedName>
</protein>
<accession>Q750G2</accession>
<dbReference type="eggNOG" id="ENOG502RFBH">
    <property type="taxonomic scope" value="Eukaryota"/>
</dbReference>